<feature type="transmembrane region" description="Helical" evidence="1">
    <location>
        <begin position="284"/>
        <end position="305"/>
    </location>
</feature>
<dbReference type="InterPro" id="IPR029044">
    <property type="entry name" value="Nucleotide-diphossugar_trans"/>
</dbReference>
<dbReference type="Proteomes" id="UP000665181">
    <property type="component" value="Unassembled WGS sequence"/>
</dbReference>
<feature type="transmembrane region" description="Helical" evidence="1">
    <location>
        <begin position="252"/>
        <end position="272"/>
    </location>
</feature>
<dbReference type="RefSeq" id="WP_080529858.1">
    <property type="nucleotide sequence ID" value="NZ_CP020367.1"/>
</dbReference>
<evidence type="ECO:0000256" key="1">
    <source>
        <dbReference type="SAM" id="Phobius"/>
    </source>
</evidence>
<dbReference type="AlphaFoldDB" id="A0A8I2B4F2"/>
<accession>A0A8I2B4F2</accession>
<keyword evidence="1" id="KW-0472">Membrane</keyword>
<keyword evidence="1" id="KW-1133">Transmembrane helix</keyword>
<dbReference type="SUPFAM" id="SSF53448">
    <property type="entry name" value="Nucleotide-diphospho-sugar transferases"/>
    <property type="match status" value="1"/>
</dbReference>
<name>A0A8I2B4F2_BACIU</name>
<feature type="transmembrane region" description="Helical" evidence="1">
    <location>
        <begin position="228"/>
        <end position="246"/>
    </location>
</feature>
<reference evidence="2" key="1">
    <citation type="submission" date="2021-03" db="EMBL/GenBank/DDBJ databases">
        <title>Isolation of Bacillus subtilis from fermented food sample.</title>
        <authorList>
            <person name="Lakshmanan V."/>
            <person name="Athira K."/>
            <person name="Rajagopal K."/>
        </authorList>
    </citation>
    <scope>NUCLEOTIDE SEQUENCE</scope>
    <source>
        <strain evidence="2">S1</strain>
    </source>
</reference>
<protein>
    <submittedName>
        <fullName evidence="2">Uncharacterized protein</fullName>
    </submittedName>
</protein>
<gene>
    <name evidence="2" type="ORF">J5227_03835</name>
</gene>
<keyword evidence="1" id="KW-0812">Transmembrane</keyword>
<comment type="caution">
    <text evidence="2">The sequence shown here is derived from an EMBL/GenBank/DDBJ whole genome shotgun (WGS) entry which is preliminary data.</text>
</comment>
<proteinExistence type="predicted"/>
<dbReference type="EMBL" id="JAGFPW010000002">
    <property type="protein sequence ID" value="MBO3793467.1"/>
    <property type="molecule type" value="Genomic_DNA"/>
</dbReference>
<organism evidence="2 3">
    <name type="scientific">Bacillus subtilis</name>
    <dbReference type="NCBI Taxonomy" id="1423"/>
    <lineage>
        <taxon>Bacteria</taxon>
        <taxon>Bacillati</taxon>
        <taxon>Bacillota</taxon>
        <taxon>Bacilli</taxon>
        <taxon>Bacillales</taxon>
        <taxon>Bacillaceae</taxon>
        <taxon>Bacillus</taxon>
    </lineage>
</organism>
<evidence type="ECO:0000313" key="2">
    <source>
        <dbReference type="EMBL" id="MBO3793467.1"/>
    </source>
</evidence>
<sequence length="320" mass="37510">MGVSIVIPIKVNSIDEIYIDFINYIIDFSSNVLTKDVEIIIANGSSKNIYIFANEHLKHLKNVIHFIPHRSIRTGDNDKLNGIYSALMYTKHDNILLVDDHYRVSSETLADILKYYEKYDCFKFMPKLHQYPHSALIDTCGMFIVNVLDSRKQYCGHLAFKKSLYSEWGFINRDSLFDEFAMEKHLRKKGSRVGFIKDIALEAKQEIPFKKFLEQRVRYAYENIATPYRFTFFAMILPLLILLSLIDTNYGLNFAFFLTSWTFVISIVGQFIYGKQITPWYTSLYSPIWFWFYPFTTWIAIYKYLTGGIMFGGNNIRRAG</sequence>
<evidence type="ECO:0000313" key="3">
    <source>
        <dbReference type="Proteomes" id="UP000665181"/>
    </source>
</evidence>